<reference evidence="2" key="2">
    <citation type="submission" date="2020-09" db="EMBL/GenBank/DDBJ databases">
        <authorList>
            <person name="Sun Q."/>
            <person name="Zhou Y."/>
        </authorList>
    </citation>
    <scope>NUCLEOTIDE SEQUENCE</scope>
    <source>
        <strain evidence="2">CGMCC 1.10998</strain>
    </source>
</reference>
<keyword evidence="3" id="KW-1185">Reference proteome</keyword>
<dbReference type="RefSeq" id="WP_188567367.1">
    <property type="nucleotide sequence ID" value="NZ_BMED01000003.1"/>
</dbReference>
<protein>
    <recommendedName>
        <fullName evidence="1">Antitoxin VbhA domain-containing protein</fullName>
    </recommendedName>
</protein>
<reference evidence="2" key="1">
    <citation type="journal article" date="2014" name="Int. J. Syst. Evol. Microbiol.">
        <title>Complete genome sequence of Corynebacterium casei LMG S-19264T (=DSM 44701T), isolated from a smear-ripened cheese.</title>
        <authorList>
            <consortium name="US DOE Joint Genome Institute (JGI-PGF)"/>
            <person name="Walter F."/>
            <person name="Albersmeier A."/>
            <person name="Kalinowski J."/>
            <person name="Ruckert C."/>
        </authorList>
    </citation>
    <scope>NUCLEOTIDE SEQUENCE</scope>
    <source>
        <strain evidence="2">CGMCC 1.10998</strain>
    </source>
</reference>
<name>A0A916XMN3_9BURK</name>
<dbReference type="InterPro" id="IPR043038">
    <property type="entry name" value="VbhA_sf"/>
</dbReference>
<dbReference type="AlphaFoldDB" id="A0A916XMN3"/>
<comment type="caution">
    <text evidence="2">The sequence shown here is derived from an EMBL/GenBank/DDBJ whole genome shotgun (WGS) entry which is preliminary data.</text>
</comment>
<evidence type="ECO:0000313" key="2">
    <source>
        <dbReference type="EMBL" id="GGC84668.1"/>
    </source>
</evidence>
<proteinExistence type="predicted"/>
<evidence type="ECO:0000259" key="1">
    <source>
        <dbReference type="Pfam" id="PF18495"/>
    </source>
</evidence>
<accession>A0A916XMN3</accession>
<dbReference type="Gene3D" id="1.10.8.1050">
    <property type="entry name" value="Antitoxin VbhA-like"/>
    <property type="match status" value="1"/>
</dbReference>
<dbReference type="InterPro" id="IPR041535">
    <property type="entry name" value="VbhA"/>
</dbReference>
<dbReference type="EMBL" id="BMED01000003">
    <property type="protein sequence ID" value="GGC84668.1"/>
    <property type="molecule type" value="Genomic_DNA"/>
</dbReference>
<dbReference type="CDD" id="cd11586">
    <property type="entry name" value="VbhA_like"/>
    <property type="match status" value="1"/>
</dbReference>
<evidence type="ECO:0000313" key="3">
    <source>
        <dbReference type="Proteomes" id="UP000637423"/>
    </source>
</evidence>
<gene>
    <name evidence="2" type="ORF">GCM10011396_34980</name>
</gene>
<sequence length="65" mass="7289">MDAENKITVVEMRKRADSIMAAEGSLRLEGFVLPAEAQKINRQYINGEIDLQQHIEAMQGLCAKD</sequence>
<feature type="domain" description="Antitoxin VbhA" evidence="1">
    <location>
        <begin position="15"/>
        <end position="58"/>
    </location>
</feature>
<dbReference type="Proteomes" id="UP000637423">
    <property type="component" value="Unassembled WGS sequence"/>
</dbReference>
<organism evidence="2 3">
    <name type="scientific">Undibacterium terreum</name>
    <dbReference type="NCBI Taxonomy" id="1224302"/>
    <lineage>
        <taxon>Bacteria</taxon>
        <taxon>Pseudomonadati</taxon>
        <taxon>Pseudomonadota</taxon>
        <taxon>Betaproteobacteria</taxon>
        <taxon>Burkholderiales</taxon>
        <taxon>Oxalobacteraceae</taxon>
        <taxon>Undibacterium</taxon>
    </lineage>
</organism>
<dbReference type="Pfam" id="PF18495">
    <property type="entry name" value="VbhA"/>
    <property type="match status" value="1"/>
</dbReference>
<dbReference type="InterPro" id="IPR033788">
    <property type="entry name" value="VbhA-like"/>
</dbReference>